<feature type="domain" description="DUF4213" evidence="3">
    <location>
        <begin position="180"/>
        <end position="259"/>
    </location>
</feature>
<name>Q6N9Z9_RHOPA</name>
<evidence type="ECO:0000313" key="6">
    <source>
        <dbReference type="Proteomes" id="UP000001426"/>
    </source>
</evidence>
<dbReference type="HOGENOM" id="CLU_666737_0_0_5"/>
<feature type="domain" description="Putative heavy-metal chelation" evidence="2">
    <location>
        <begin position="280"/>
        <end position="404"/>
    </location>
</feature>
<dbReference type="Pfam" id="PF10649">
    <property type="entry name" value="DUF2478"/>
    <property type="match status" value="2"/>
</dbReference>
<dbReference type="Gene3D" id="3.40.50.11590">
    <property type="match status" value="1"/>
</dbReference>
<accession>Q6N9Z9</accession>
<dbReference type="InterPro" id="IPR007161">
    <property type="entry name" value="DUF364"/>
</dbReference>
<feature type="region of interest" description="Disordered" evidence="1">
    <location>
        <begin position="409"/>
        <end position="430"/>
    </location>
</feature>
<dbReference type="KEGG" id="rpa:TX73_007120"/>
<dbReference type="InterPro" id="IPR018912">
    <property type="entry name" value="DUF2478"/>
</dbReference>
<evidence type="ECO:0000259" key="3">
    <source>
        <dbReference type="Pfam" id="PF13938"/>
    </source>
</evidence>
<dbReference type="eggNOG" id="COG2014">
    <property type="taxonomic scope" value="Bacteria"/>
</dbReference>
<dbReference type="AlphaFoldDB" id="Q6N9Z9"/>
<dbReference type="RefSeq" id="WP_198460368.1">
    <property type="nucleotide sequence ID" value="NZ_CP116810.1"/>
</dbReference>
<proteinExistence type="predicted"/>
<protein>
    <submittedName>
        <fullName evidence="5">DUF364 domain-containing protein</fullName>
    </submittedName>
</protein>
<feature type="compositionally biased region" description="Low complexity" evidence="1">
    <location>
        <begin position="418"/>
        <end position="430"/>
    </location>
</feature>
<evidence type="ECO:0000313" key="5">
    <source>
        <dbReference type="EMBL" id="WCL91522.1"/>
    </source>
</evidence>
<organism evidence="4">
    <name type="scientific">Rhodopseudomonas palustris (strain ATCC BAA-98 / CGA009)</name>
    <dbReference type="NCBI Taxonomy" id="258594"/>
    <lineage>
        <taxon>Bacteria</taxon>
        <taxon>Pseudomonadati</taxon>
        <taxon>Pseudomonadota</taxon>
        <taxon>Alphaproteobacteria</taxon>
        <taxon>Hyphomicrobiales</taxon>
        <taxon>Nitrobacteraceae</taxon>
        <taxon>Rhodopseudomonas</taxon>
    </lineage>
</organism>
<dbReference type="InterPro" id="IPR025251">
    <property type="entry name" value="DUF4213"/>
</dbReference>
<dbReference type="EMBL" id="BX572597">
    <property type="protein sequence ID" value="CAE26830.2"/>
    <property type="molecule type" value="Genomic_DNA"/>
</dbReference>
<dbReference type="Proteomes" id="UP000001426">
    <property type="component" value="Chromosome"/>
</dbReference>
<keyword evidence="6" id="KW-1185">Reference proteome</keyword>
<reference evidence="5" key="3">
    <citation type="submission" date="2022-12" db="EMBL/GenBank/DDBJ databases">
        <title>Complete genome sequence of Rhodopseudomonas palustris CGA0092 and corrections to the R. palustris CGA009 genome sequence.</title>
        <authorList>
            <person name="Mazny B.R."/>
            <person name="Sheff O.F."/>
            <person name="LaSarre B."/>
            <person name="McKinlay A."/>
            <person name="McKinlay J.B."/>
        </authorList>
    </citation>
    <scope>NUCLEOTIDE SEQUENCE</scope>
    <source>
        <strain evidence="5">CGA009</strain>
    </source>
</reference>
<dbReference type="Gene3D" id="3.30.390.100">
    <property type="match status" value="1"/>
</dbReference>
<sequence length="430" mass="45991">MTFTDTNVTKGPAALSAHSDPVATAGLRPGVIVHDPAETVDELLAAFAIGLRDRGFKVEGYVQKQLPPDDDASVGRIEFLDLSSGFLRTGDQRAGIAYLQTALTGQADLLVIGRFAACLDATDSLRTTKIQPRPGHSLPMLTAIAGHSIHQWHSYARHEGAMLAPDLTSLWQWWGPEQLYRDLALGVADDEVRQIACGQRWIMVEGPHGAGLAYLPRHPRALQPRLASLGKQSLRQLAALAMSWDPLETALGIAAINAHYNRYDLAAAAGNGVKTFRHVAGRVGVIGAFPGVDGILPNCAVMEADPRPGEYPLAAMDSILPACDATIVNASSLINRTLPRVLRLSQHRPVALIGPATPMTPRLFDYGLSVLGGLVVSDPKGLATAIRAGALPREFSRFGRFAHLMRGASPDAARRSDTTSTTASLRRSHA</sequence>
<dbReference type="Pfam" id="PF04016">
    <property type="entry name" value="DUF364"/>
    <property type="match status" value="1"/>
</dbReference>
<dbReference type="Pfam" id="PF13938">
    <property type="entry name" value="DUF4213"/>
    <property type="match status" value="1"/>
</dbReference>
<dbReference type="STRING" id="258594.RPA1387"/>
<evidence type="ECO:0000259" key="2">
    <source>
        <dbReference type="Pfam" id="PF04016"/>
    </source>
</evidence>
<dbReference type="GeneID" id="66892413"/>
<reference evidence="5" key="1">
    <citation type="submission" date="2003-07" db="EMBL/GenBank/DDBJ databases">
        <authorList>
            <consortium name="Rhodopseudomonas genome consortium"/>
            <person name="Larimer F."/>
            <person name="Harwood C."/>
        </authorList>
    </citation>
    <scope>NUCLEOTIDE SEQUENCE</scope>
    <source>
        <strain evidence="5">CGA009</strain>
    </source>
</reference>
<dbReference type="SUPFAM" id="SSF159713">
    <property type="entry name" value="Dhaf3308-like"/>
    <property type="match status" value="1"/>
</dbReference>
<evidence type="ECO:0000313" key="4">
    <source>
        <dbReference type="EMBL" id="CAE26830.2"/>
    </source>
</evidence>
<gene>
    <name evidence="4" type="ordered locus">RPA1387</name>
    <name evidence="5" type="ORF">TX73_007120</name>
</gene>
<reference evidence="4 6" key="2">
    <citation type="journal article" date="2004" name="Nat. Biotechnol.">
        <title>Complete genome sequence of the metabolically versatile photosynthetic bacterium Rhodopseudomonas palustris.</title>
        <authorList>
            <person name="Larimer F.W."/>
            <person name="Chain P."/>
            <person name="Hauser L."/>
            <person name="Lamerdin J."/>
            <person name="Malfatti S."/>
            <person name="Do L."/>
            <person name="Land M.L."/>
            <person name="Pelletier D.A."/>
            <person name="Beatty J.T."/>
            <person name="Lang A.S."/>
            <person name="Tabita F.R."/>
            <person name="Gibson J.L."/>
            <person name="Hanson T.E."/>
            <person name="Bobst C."/>
            <person name="Torres J.L."/>
            <person name="Peres C."/>
            <person name="Harrison F.H."/>
            <person name="Gibson J."/>
            <person name="Harwood C.S."/>
        </authorList>
    </citation>
    <scope>NUCLEOTIDE SEQUENCE [LARGE SCALE GENOMIC DNA]</scope>
    <source>
        <strain evidence="6">ATCC BAA-98 / CGA009</strain>
        <strain evidence="4">CGA009</strain>
    </source>
</reference>
<evidence type="ECO:0000256" key="1">
    <source>
        <dbReference type="SAM" id="MobiDB-lite"/>
    </source>
</evidence>
<dbReference type="EMBL" id="CP116810">
    <property type="protein sequence ID" value="WCL91522.1"/>
    <property type="molecule type" value="Genomic_DNA"/>
</dbReference>